<evidence type="ECO:0000313" key="7">
    <source>
        <dbReference type="Proteomes" id="UP001347796"/>
    </source>
</evidence>
<gene>
    <name evidence="6" type="ORF">SNE40_005148</name>
</gene>
<keyword evidence="3" id="KW-0732">Signal</keyword>
<evidence type="ECO:0000256" key="3">
    <source>
        <dbReference type="ARBA" id="ARBA00022729"/>
    </source>
</evidence>
<dbReference type="GO" id="GO:0005576">
    <property type="term" value="C:extracellular region"/>
    <property type="evidence" value="ECO:0007669"/>
    <property type="project" value="UniProtKB-SubCell"/>
</dbReference>
<evidence type="ECO:0000256" key="4">
    <source>
        <dbReference type="ARBA" id="ARBA00023180"/>
    </source>
</evidence>
<organism evidence="6 7">
    <name type="scientific">Patella caerulea</name>
    <name type="common">Rayed Mediterranean limpet</name>
    <dbReference type="NCBI Taxonomy" id="87958"/>
    <lineage>
        <taxon>Eukaryota</taxon>
        <taxon>Metazoa</taxon>
        <taxon>Spiralia</taxon>
        <taxon>Lophotrochozoa</taxon>
        <taxon>Mollusca</taxon>
        <taxon>Gastropoda</taxon>
        <taxon>Patellogastropoda</taxon>
        <taxon>Patelloidea</taxon>
        <taxon>Patellidae</taxon>
        <taxon>Patella</taxon>
    </lineage>
</organism>
<feature type="domain" description="WxxW" evidence="5">
    <location>
        <begin position="108"/>
        <end position="182"/>
    </location>
</feature>
<keyword evidence="4" id="KW-0325">Glycoprotein</keyword>
<evidence type="ECO:0000259" key="5">
    <source>
        <dbReference type="Pfam" id="PF13330"/>
    </source>
</evidence>
<accession>A0AAN8K702</accession>
<evidence type="ECO:0000313" key="6">
    <source>
        <dbReference type="EMBL" id="KAK6189109.1"/>
    </source>
</evidence>
<name>A0AAN8K702_PATCE</name>
<dbReference type="PANTHER" id="PTHR15031:SF4">
    <property type="entry name" value="CARTILAGE INTERMEDIATE LAYER PROTEIN 1"/>
    <property type="match status" value="1"/>
</dbReference>
<dbReference type="PANTHER" id="PTHR15031">
    <property type="entry name" value="CARTILAGE INTERMEDIATE LAYER PROTEIN CLIP"/>
    <property type="match status" value="1"/>
</dbReference>
<dbReference type="AlphaFoldDB" id="A0AAN8K702"/>
<evidence type="ECO:0000256" key="2">
    <source>
        <dbReference type="ARBA" id="ARBA00022525"/>
    </source>
</evidence>
<evidence type="ECO:0000256" key="1">
    <source>
        <dbReference type="ARBA" id="ARBA00004613"/>
    </source>
</evidence>
<sequence>MECNTEDGNEWTAYFDVDGDQLNGESESLYLHRVNNPELNICKYPSAVQARQTNNPTEGIEDQRDQIDISPAGLFCTNEPHSKCKDYQVRYCCAKRFLQPTCAAGSQWTAYTSNDTPDGPGDIEVSIPCSSPSSIQARLVDNQAPYQTGEDFVLLSPTGGLTCLNDQQLDGECNNYEVRFCCPE</sequence>
<dbReference type="InterPro" id="IPR025155">
    <property type="entry name" value="WxxW_domain"/>
</dbReference>
<keyword evidence="7" id="KW-1185">Reference proteome</keyword>
<comment type="subcellular location">
    <subcellularLocation>
        <location evidence="1">Secreted</location>
    </subcellularLocation>
</comment>
<feature type="domain" description="WxxW" evidence="5">
    <location>
        <begin position="11"/>
        <end position="93"/>
    </location>
</feature>
<comment type="caution">
    <text evidence="6">The sequence shown here is derived from an EMBL/GenBank/DDBJ whole genome shotgun (WGS) entry which is preliminary data.</text>
</comment>
<dbReference type="Pfam" id="PF13330">
    <property type="entry name" value="Mucin2_WxxW"/>
    <property type="match status" value="2"/>
</dbReference>
<reference evidence="6 7" key="1">
    <citation type="submission" date="2024-01" db="EMBL/GenBank/DDBJ databases">
        <title>The genome of the rayed Mediterranean limpet Patella caerulea (Linnaeus, 1758).</title>
        <authorList>
            <person name="Anh-Thu Weber A."/>
            <person name="Halstead-Nussloch G."/>
        </authorList>
    </citation>
    <scope>NUCLEOTIDE SEQUENCE [LARGE SCALE GENOMIC DNA]</scope>
    <source>
        <strain evidence="6">AATW-2023a</strain>
        <tissue evidence="6">Whole specimen</tissue>
    </source>
</reference>
<dbReference type="Proteomes" id="UP001347796">
    <property type="component" value="Unassembled WGS sequence"/>
</dbReference>
<dbReference type="InterPro" id="IPR039675">
    <property type="entry name" value="CILP1/CILP2"/>
</dbReference>
<keyword evidence="2" id="KW-0964">Secreted</keyword>
<dbReference type="EMBL" id="JAZGQO010000003">
    <property type="protein sequence ID" value="KAK6189109.1"/>
    <property type="molecule type" value="Genomic_DNA"/>
</dbReference>
<protein>
    <recommendedName>
        <fullName evidence="5">WxxW domain-containing protein</fullName>
    </recommendedName>
</protein>
<proteinExistence type="predicted"/>